<keyword evidence="3 4" id="KW-0418">Kinase</keyword>
<dbReference type="RefSeq" id="WP_077539701.1">
    <property type="nucleotide sequence ID" value="NZ_CP019633.1"/>
</dbReference>
<dbReference type="EC" id="2.7.1.-" evidence="6"/>
<dbReference type="InterPro" id="IPR002173">
    <property type="entry name" value="Carboh/pur_kinase_PfkB_CS"/>
</dbReference>
<dbReference type="PANTHER" id="PTHR43320">
    <property type="entry name" value="SUGAR KINASE"/>
    <property type="match status" value="1"/>
</dbReference>
<proteinExistence type="inferred from homology"/>
<evidence type="ECO:0000313" key="7">
    <source>
        <dbReference type="Proteomes" id="UP000188273"/>
    </source>
</evidence>
<keyword evidence="2 4" id="KW-0808">Transferase</keyword>
<reference evidence="7" key="1">
    <citation type="submission" date="2017-02" db="EMBL/GenBank/DDBJ databases">
        <title>Comparative genomics and description of representatives of a novel lineage of planctomycetes thriving in anoxic sediments.</title>
        <authorList>
            <person name="Spring S."/>
            <person name="Bunk B."/>
            <person name="Sproer C."/>
            <person name="Klenk H.-P."/>
        </authorList>
    </citation>
    <scope>NUCLEOTIDE SEQUENCE [LARGE SCALE GENOMIC DNA]</scope>
    <source>
        <strain evidence="7">L21-RPul-D3</strain>
    </source>
</reference>
<evidence type="ECO:0000256" key="2">
    <source>
        <dbReference type="ARBA" id="ARBA00022679"/>
    </source>
</evidence>
<dbReference type="InterPro" id="IPR052700">
    <property type="entry name" value="Carb_kinase_PfkB-like"/>
</dbReference>
<name>A0A1Q2HPM5_9BACT</name>
<dbReference type="EMBL" id="CP019633">
    <property type="protein sequence ID" value="AQQ09183.1"/>
    <property type="molecule type" value="Genomic_DNA"/>
</dbReference>
<dbReference type="Pfam" id="PF00294">
    <property type="entry name" value="PfkB"/>
    <property type="match status" value="1"/>
</dbReference>
<dbReference type="AlphaFoldDB" id="A0A1Q2HPM5"/>
<dbReference type="CDD" id="cd01168">
    <property type="entry name" value="adenosine_kinase"/>
    <property type="match status" value="1"/>
</dbReference>
<evidence type="ECO:0000313" key="6">
    <source>
        <dbReference type="EMBL" id="AQQ09183.1"/>
    </source>
</evidence>
<dbReference type="InterPro" id="IPR002139">
    <property type="entry name" value="Ribo/fructo_kinase"/>
</dbReference>
<sequence>MARLEEKKIIGVGSPVMDLLAKVDDEFVSKHAGSKGGMELVEDMQIQTIVQNLQTEPAIAAGGSAANTIFALAKLEVAAAFLGKIGRDDTAKKYLDQFQKLKGDLSKFKYCDESATAKCLSLVTEDGQRTMRTCLGAAANMAVADIDVEDFKGYDHAHFEGYLLFNKDMAVSALKAAKQVGCSVSLDLGSFEVVKAAGGELSDILRDYVDIVFANEDEAEAFTGDPDLESALEDLGKLCDVAVVKLGAKGAMLLDETGKAVVGAGEAEVVVDTTGAGDYWAAGFLYGYLNGLPLKECGELGSLIGAEVVQHLGADLPSERWQNVLEQFKNRVLAE</sequence>
<dbReference type="PROSITE" id="PS00584">
    <property type="entry name" value="PFKB_KINASES_2"/>
    <property type="match status" value="1"/>
</dbReference>
<evidence type="ECO:0000256" key="4">
    <source>
        <dbReference type="RuleBase" id="RU003704"/>
    </source>
</evidence>
<dbReference type="PANTHER" id="PTHR43320:SF3">
    <property type="entry name" value="CARBOHYDRATE KINASE PFKB DOMAIN-CONTAINING PROTEIN"/>
    <property type="match status" value="1"/>
</dbReference>
<dbReference type="KEGG" id="pbu:L21SP3_00983"/>
<feature type="domain" description="Carbohydrate kinase PfkB" evidence="5">
    <location>
        <begin position="53"/>
        <end position="318"/>
    </location>
</feature>
<comment type="similarity">
    <text evidence="1 4">Belongs to the carbohydrate kinase PfkB family.</text>
</comment>
<protein>
    <submittedName>
        <fullName evidence="6">Putative sugar kinase YdjH</fullName>
        <ecNumber evidence="6">2.7.1.-</ecNumber>
    </submittedName>
</protein>
<dbReference type="InterPro" id="IPR011611">
    <property type="entry name" value="PfkB_dom"/>
</dbReference>
<accession>A0A1Q2HPM5</accession>
<dbReference type="Proteomes" id="UP000188273">
    <property type="component" value="Chromosome"/>
</dbReference>
<dbReference type="SUPFAM" id="SSF53613">
    <property type="entry name" value="Ribokinase-like"/>
    <property type="match status" value="1"/>
</dbReference>
<organism evidence="6 7">
    <name type="scientific">Sedimentisphaera cyanobacteriorum</name>
    <dbReference type="NCBI Taxonomy" id="1940790"/>
    <lineage>
        <taxon>Bacteria</taxon>
        <taxon>Pseudomonadati</taxon>
        <taxon>Planctomycetota</taxon>
        <taxon>Phycisphaerae</taxon>
        <taxon>Sedimentisphaerales</taxon>
        <taxon>Sedimentisphaeraceae</taxon>
        <taxon>Sedimentisphaera</taxon>
    </lineage>
</organism>
<keyword evidence="7" id="KW-1185">Reference proteome</keyword>
<gene>
    <name evidence="6" type="primary">ydjH</name>
    <name evidence="6" type="ORF">L21SP3_00983</name>
</gene>
<dbReference type="OrthoDB" id="9775849at2"/>
<evidence type="ECO:0000256" key="3">
    <source>
        <dbReference type="ARBA" id="ARBA00022777"/>
    </source>
</evidence>
<evidence type="ECO:0000256" key="1">
    <source>
        <dbReference type="ARBA" id="ARBA00010688"/>
    </source>
</evidence>
<dbReference type="STRING" id="1940790.L21SP3_00983"/>
<dbReference type="Gene3D" id="3.40.1190.20">
    <property type="match status" value="1"/>
</dbReference>
<dbReference type="PRINTS" id="PR00990">
    <property type="entry name" value="RIBOKINASE"/>
</dbReference>
<evidence type="ECO:0000259" key="5">
    <source>
        <dbReference type="Pfam" id="PF00294"/>
    </source>
</evidence>
<dbReference type="GO" id="GO:0016301">
    <property type="term" value="F:kinase activity"/>
    <property type="evidence" value="ECO:0007669"/>
    <property type="project" value="UniProtKB-KW"/>
</dbReference>
<dbReference type="InterPro" id="IPR029056">
    <property type="entry name" value="Ribokinase-like"/>
</dbReference>